<evidence type="ECO:0000313" key="8">
    <source>
        <dbReference type="EMBL" id="EPQ29861.1"/>
    </source>
</evidence>
<organism evidence="8 9">
    <name type="scientific">Pseudozyma flocculosa PF-1</name>
    <dbReference type="NCBI Taxonomy" id="1277687"/>
    <lineage>
        <taxon>Eukaryota</taxon>
        <taxon>Fungi</taxon>
        <taxon>Dikarya</taxon>
        <taxon>Basidiomycota</taxon>
        <taxon>Ustilaginomycotina</taxon>
        <taxon>Ustilaginomycetes</taxon>
        <taxon>Ustilaginales</taxon>
        <taxon>Ustilaginaceae</taxon>
        <taxon>Pseudozyma</taxon>
    </lineage>
</organism>
<evidence type="ECO:0000256" key="7">
    <source>
        <dbReference type="SAM" id="Phobius"/>
    </source>
</evidence>
<evidence type="ECO:0000256" key="6">
    <source>
        <dbReference type="PIRSR" id="PIRSR602401-1"/>
    </source>
</evidence>
<dbReference type="GO" id="GO:0016705">
    <property type="term" value="F:oxidoreductase activity, acting on paired donors, with incorporation or reduction of molecular oxygen"/>
    <property type="evidence" value="ECO:0007669"/>
    <property type="project" value="InterPro"/>
</dbReference>
<dbReference type="InterPro" id="IPR036396">
    <property type="entry name" value="Cyt_P450_sf"/>
</dbReference>
<comment type="cofactor">
    <cofactor evidence="1 6">
        <name>heme</name>
        <dbReference type="ChEBI" id="CHEBI:30413"/>
    </cofactor>
</comment>
<comment type="similarity">
    <text evidence="2">Belongs to the cytochrome P450 family.</text>
</comment>
<dbReference type="PANTHER" id="PTHR24286:SF228">
    <property type="entry name" value="C-22 STEROL DESATURASE ERG5"/>
    <property type="match status" value="1"/>
</dbReference>
<keyword evidence="7" id="KW-0472">Membrane</keyword>
<dbReference type="PANTHER" id="PTHR24286">
    <property type="entry name" value="CYTOCHROME P450 26"/>
    <property type="match status" value="1"/>
</dbReference>
<evidence type="ECO:0000256" key="1">
    <source>
        <dbReference type="ARBA" id="ARBA00001971"/>
    </source>
</evidence>
<dbReference type="EMBL" id="KE361629">
    <property type="protein sequence ID" value="EPQ29861.1"/>
    <property type="molecule type" value="Genomic_DNA"/>
</dbReference>
<dbReference type="eggNOG" id="KOG0157">
    <property type="taxonomic scope" value="Eukaryota"/>
</dbReference>
<evidence type="ECO:0000313" key="9">
    <source>
        <dbReference type="Proteomes" id="UP000053664"/>
    </source>
</evidence>
<evidence type="ECO:0008006" key="10">
    <source>
        <dbReference type="Google" id="ProtNLM"/>
    </source>
</evidence>
<reference evidence="8 9" key="1">
    <citation type="journal article" date="2013" name="Plant Cell">
        <title>The transition from a phytopathogenic smut ancestor to an anamorphic biocontrol agent deciphered by comparative whole-genome analysis.</title>
        <authorList>
            <person name="Lefebvre F."/>
            <person name="Joly D.L."/>
            <person name="Labbe C."/>
            <person name="Teichmann B."/>
            <person name="Linning R."/>
            <person name="Belzile F."/>
            <person name="Bakkeren G."/>
            <person name="Belanger R.R."/>
        </authorList>
    </citation>
    <scope>NUCLEOTIDE SEQUENCE [LARGE SCALE GENOMIC DNA]</scope>
    <source>
        <strain evidence="8 9">PF-1</strain>
    </source>
</reference>
<dbReference type="KEGG" id="pfp:PFL1_06856"/>
<feature type="binding site" description="axial binding residue" evidence="6">
    <location>
        <position position="471"/>
    </location>
    <ligand>
        <name>heme</name>
        <dbReference type="ChEBI" id="CHEBI:30413"/>
    </ligand>
    <ligandPart>
        <name>Fe</name>
        <dbReference type="ChEBI" id="CHEBI:18248"/>
    </ligandPart>
</feature>
<keyword evidence="5 6" id="KW-0408">Iron</keyword>
<evidence type="ECO:0000256" key="2">
    <source>
        <dbReference type="ARBA" id="ARBA00010617"/>
    </source>
</evidence>
<proteinExistence type="inferred from homology"/>
<name>A0A061HGT7_9BASI</name>
<dbReference type="AlphaFoldDB" id="A0A061HGT7"/>
<dbReference type="OrthoDB" id="1055148at2759"/>
<feature type="transmembrane region" description="Helical" evidence="7">
    <location>
        <begin position="303"/>
        <end position="329"/>
    </location>
</feature>
<dbReference type="GO" id="GO:0020037">
    <property type="term" value="F:heme binding"/>
    <property type="evidence" value="ECO:0007669"/>
    <property type="project" value="InterPro"/>
</dbReference>
<dbReference type="GO" id="GO:0016125">
    <property type="term" value="P:sterol metabolic process"/>
    <property type="evidence" value="ECO:0007669"/>
    <property type="project" value="TreeGrafter"/>
</dbReference>
<dbReference type="InterPro" id="IPR001128">
    <property type="entry name" value="Cyt_P450"/>
</dbReference>
<dbReference type="Gene3D" id="1.10.630.10">
    <property type="entry name" value="Cytochrome P450"/>
    <property type="match status" value="1"/>
</dbReference>
<accession>A0A061HGT7</accession>
<sequence length="545" mass="61574">MLSLETTSSLSPYLWGALAVSVALLLDVLFRAPSNLHRPDAKIQSYRTLFAGLGPTALFEKRNTFLRSVFGHPEKFATSPPPSSAARFNARNHVLTVSANPEDRKTFFHDRSLDFEKGYETLFAGIPDVPEWLKGVKDEEKQSRLGDAAVEETGMGSFNYNLKNALSTDRIDKSVATMVGYSLDAFRALPASGGRIWCHDTIYSLIFRLSLVGVGLNEQHRDLDAMQRIEKPFWSFADNAGYLQTLFPLLFTPSTVRKWKGTIAMATNVSQLVEARRKSGSREDDYPQVLIDRGVPTKQIVEFVMGSLFAAIINTTGVTSYTLIFMAAYPECQRQLRDELETVLRAEAEGRGDDYDALSVEERLARVPLAVWEDAERFPYQQAVERETMRLLLNSLLFRRKLDKRGVKPRTTTLSGDVVTHQEFVGYWLSSVHYNESIYSDPLLFDPDRWMRGEGRGDGDFLAWGWGNHPCLGMRFAKLEIKIALAAFLESFPHVRAVNDRGEEYDRTSVPKPVIDSEHRRLPQKPVFLAYDDNRLRAQPTPTAA</sequence>
<keyword evidence="3 6" id="KW-0479">Metal-binding</keyword>
<keyword evidence="6" id="KW-0349">Heme</keyword>
<dbReference type="CDD" id="cd00302">
    <property type="entry name" value="cytochrome_P450"/>
    <property type="match status" value="1"/>
</dbReference>
<dbReference type="GO" id="GO:0004497">
    <property type="term" value="F:monooxygenase activity"/>
    <property type="evidence" value="ECO:0007669"/>
    <property type="project" value="InterPro"/>
</dbReference>
<gene>
    <name evidence="8" type="ORF">PFL1_06856</name>
</gene>
<dbReference type="PRINTS" id="PR00463">
    <property type="entry name" value="EP450I"/>
</dbReference>
<keyword evidence="4" id="KW-0560">Oxidoreductase</keyword>
<keyword evidence="7" id="KW-0812">Transmembrane</keyword>
<dbReference type="SUPFAM" id="SSF48264">
    <property type="entry name" value="Cytochrome P450"/>
    <property type="match status" value="1"/>
</dbReference>
<dbReference type="InterPro" id="IPR002401">
    <property type="entry name" value="Cyt_P450_E_grp-I"/>
</dbReference>
<dbReference type="RefSeq" id="XP_007878412.1">
    <property type="nucleotide sequence ID" value="XM_007880221.1"/>
</dbReference>
<dbReference type="Pfam" id="PF00067">
    <property type="entry name" value="p450"/>
    <property type="match status" value="1"/>
</dbReference>
<evidence type="ECO:0000256" key="4">
    <source>
        <dbReference type="ARBA" id="ARBA00023002"/>
    </source>
</evidence>
<dbReference type="GeneID" id="19320923"/>
<evidence type="ECO:0000256" key="5">
    <source>
        <dbReference type="ARBA" id="ARBA00023004"/>
    </source>
</evidence>
<dbReference type="Proteomes" id="UP000053664">
    <property type="component" value="Unassembled WGS sequence"/>
</dbReference>
<evidence type="ECO:0000256" key="3">
    <source>
        <dbReference type="ARBA" id="ARBA00022723"/>
    </source>
</evidence>
<protein>
    <recommendedName>
        <fullName evidence="10">Cytochrome P450</fullName>
    </recommendedName>
</protein>
<dbReference type="GO" id="GO:0005506">
    <property type="term" value="F:iron ion binding"/>
    <property type="evidence" value="ECO:0007669"/>
    <property type="project" value="InterPro"/>
</dbReference>
<dbReference type="HOGENOM" id="CLU_033574_2_0_1"/>
<feature type="transmembrane region" description="Helical" evidence="7">
    <location>
        <begin position="12"/>
        <end position="30"/>
    </location>
</feature>
<keyword evidence="7" id="KW-1133">Transmembrane helix</keyword>